<dbReference type="PANTHER" id="PTHR12121">
    <property type="entry name" value="CARBON CATABOLITE REPRESSOR PROTEIN 4"/>
    <property type="match status" value="1"/>
</dbReference>
<dbReference type="Gene3D" id="3.60.10.10">
    <property type="entry name" value="Endonuclease/exonuclease/phosphatase"/>
    <property type="match status" value="1"/>
</dbReference>
<dbReference type="PANTHER" id="PTHR12121:SF34">
    <property type="entry name" value="PROTEIN ANGEL"/>
    <property type="match status" value="1"/>
</dbReference>
<dbReference type="OMA" id="NYKESDG"/>
<feature type="compositionally biased region" description="Basic and acidic residues" evidence="1">
    <location>
        <begin position="607"/>
        <end position="629"/>
    </location>
</feature>
<feature type="compositionally biased region" description="Polar residues" evidence="1">
    <location>
        <begin position="655"/>
        <end position="668"/>
    </location>
</feature>
<dbReference type="AlphaFoldDB" id="T1IVJ7"/>
<reference evidence="4" key="1">
    <citation type="submission" date="2011-05" db="EMBL/GenBank/DDBJ databases">
        <authorList>
            <person name="Richards S.R."/>
            <person name="Qu J."/>
            <person name="Jiang H."/>
            <person name="Jhangiani S.N."/>
            <person name="Agravi P."/>
            <person name="Goodspeed R."/>
            <person name="Gross S."/>
            <person name="Mandapat C."/>
            <person name="Jackson L."/>
            <person name="Mathew T."/>
            <person name="Pu L."/>
            <person name="Thornton R."/>
            <person name="Saada N."/>
            <person name="Wilczek-Boney K.B."/>
            <person name="Lee S."/>
            <person name="Kovar C."/>
            <person name="Wu Y."/>
            <person name="Scherer S.E."/>
            <person name="Worley K.C."/>
            <person name="Muzny D.M."/>
            <person name="Gibbs R."/>
        </authorList>
    </citation>
    <scope>NUCLEOTIDE SEQUENCE</scope>
    <source>
        <strain evidence="4">Brora</strain>
    </source>
</reference>
<dbReference type="eggNOG" id="KOG0620">
    <property type="taxonomic scope" value="Eukaryota"/>
</dbReference>
<feature type="region of interest" description="Disordered" evidence="1">
    <location>
        <begin position="224"/>
        <end position="670"/>
    </location>
</feature>
<organism evidence="3 4">
    <name type="scientific">Strigamia maritima</name>
    <name type="common">European centipede</name>
    <name type="synonym">Geophilus maritimus</name>
    <dbReference type="NCBI Taxonomy" id="126957"/>
    <lineage>
        <taxon>Eukaryota</taxon>
        <taxon>Metazoa</taxon>
        <taxon>Ecdysozoa</taxon>
        <taxon>Arthropoda</taxon>
        <taxon>Myriapoda</taxon>
        <taxon>Chilopoda</taxon>
        <taxon>Pleurostigmophora</taxon>
        <taxon>Geophilomorpha</taxon>
        <taxon>Linotaeniidae</taxon>
        <taxon>Strigamia</taxon>
    </lineage>
</organism>
<name>T1IVJ7_STRMM</name>
<keyword evidence="4" id="KW-1185">Reference proteome</keyword>
<feature type="compositionally biased region" description="Basic and acidic residues" evidence="1">
    <location>
        <begin position="251"/>
        <end position="261"/>
    </location>
</feature>
<evidence type="ECO:0000313" key="4">
    <source>
        <dbReference type="Proteomes" id="UP000014500"/>
    </source>
</evidence>
<dbReference type="EnsemblMetazoa" id="SMAR005195-RA">
    <property type="protein sequence ID" value="SMAR005195-PA"/>
    <property type="gene ID" value="SMAR005195"/>
</dbReference>
<feature type="compositionally biased region" description="Basic and acidic residues" evidence="1">
    <location>
        <begin position="471"/>
        <end position="486"/>
    </location>
</feature>
<feature type="compositionally biased region" description="Basic and acidic residues" evidence="1">
    <location>
        <begin position="511"/>
        <end position="529"/>
    </location>
</feature>
<feature type="compositionally biased region" description="Low complexity" evidence="1">
    <location>
        <begin position="374"/>
        <end position="391"/>
    </location>
</feature>
<feature type="compositionally biased region" description="Basic residues" evidence="1">
    <location>
        <begin position="351"/>
        <end position="360"/>
    </location>
</feature>
<feature type="compositionally biased region" description="Basic and acidic residues" evidence="1">
    <location>
        <begin position="314"/>
        <end position="323"/>
    </location>
</feature>
<feature type="region of interest" description="Disordered" evidence="1">
    <location>
        <begin position="126"/>
        <end position="146"/>
    </location>
</feature>
<dbReference type="GO" id="GO:0000175">
    <property type="term" value="F:3'-5'-RNA exonuclease activity"/>
    <property type="evidence" value="ECO:0007669"/>
    <property type="project" value="TreeGrafter"/>
</dbReference>
<feature type="chain" id="PRO_5004579610" evidence="2">
    <location>
        <begin position="20"/>
        <end position="1018"/>
    </location>
</feature>
<feature type="compositionally biased region" description="Basic and acidic residues" evidence="1">
    <location>
        <begin position="427"/>
        <end position="436"/>
    </location>
</feature>
<keyword evidence="2" id="KW-0732">Signal</keyword>
<evidence type="ECO:0000256" key="2">
    <source>
        <dbReference type="SAM" id="SignalP"/>
    </source>
</evidence>
<feature type="compositionally biased region" description="Basic and acidic residues" evidence="1">
    <location>
        <begin position="636"/>
        <end position="653"/>
    </location>
</feature>
<dbReference type="InterPro" id="IPR050410">
    <property type="entry name" value="CCR4/nocturin_mRNA_transcr"/>
</dbReference>
<accession>T1IVJ7</accession>
<feature type="compositionally biased region" description="Polar residues" evidence="1">
    <location>
        <begin position="297"/>
        <end position="308"/>
    </location>
</feature>
<feature type="compositionally biased region" description="Basic residues" evidence="1">
    <location>
        <begin position="392"/>
        <end position="403"/>
    </location>
</feature>
<feature type="signal peptide" evidence="2">
    <location>
        <begin position="1"/>
        <end position="19"/>
    </location>
</feature>
<dbReference type="HOGENOM" id="CLU_296531_0_0_1"/>
<dbReference type="InterPro" id="IPR036691">
    <property type="entry name" value="Endo/exonu/phosph_ase_sf"/>
</dbReference>
<evidence type="ECO:0000256" key="1">
    <source>
        <dbReference type="SAM" id="MobiDB-lite"/>
    </source>
</evidence>
<feature type="compositionally biased region" description="Basic and acidic residues" evidence="1">
    <location>
        <begin position="361"/>
        <end position="371"/>
    </location>
</feature>
<dbReference type="STRING" id="126957.T1IVJ7"/>
<sequence>MYRSLSFICLLMHSLSVGADDAKTAAMERGFISTEQPYGETHPENQMLDEIEKTPDDETEELAMMRRQFAEADDPVIAEYMANRFPRMGDKAKRIKRYLPFANDDLGNFMRFSPDENINEYLRDQPSMEVNDDQSESIESTGDEKEFLNMDVDHDTDYGSLEDDLMKANHPGMRRLHQYYEDDDLDEDEEIDEEKLFANQFPSLEEMKAKGRFDMDELYQKLAHHRPHDLNSDNMPRPTRSKLRGKQPATTKKEAEVKKPVVDSVVSTRKRPAPAPLPVVSPPKTRKKGKNAKSPVKKQSASASNQTSPKKKKNESVQDKVEEIGETSRSTRSTRTLKKVPVLPLSTPPTKKIRTRSMLRKRAESPKKKAMAETTTVKSPQKTKTTTTKPQSKVKTKAKKVVIKKTSPQKGKPKTNTRKTTSQKSTEIVEKIEPKVQQRRRSTQRSEVAKTPAEKKSVTSPISRPRRRMLRSAEDDKKEEETQMEKTEDENDSAEETKPKDETDVSTTTESKIDDPQEQTKADHHKEQTEMEVVETDDDAGKGKRKLEDGEKEENDAKKTKVDETDKGASLKEDEEMDLDKEGKANNEKETEGKEKSNEKPSALVVDEGKEKDEVKVDVDEKPVESEPVEKEEEKEEKSNDVAANDTEKEKDSVAPTTNQQNNCQAVTETPPEKLLAAEDAITEDEAPVENSTPTTNGIIYETKEVPVMIGRRKLVQNARSEEKKEETAAKHKFSVATYNLQGVEEDKVKQDVEELEADIVCFQQVDSDYYTNKLQPHLKSLGYVGFHHEGNNEQKGLAMFCKTATFEFVDKKECDVYQLVKKDIEEKNLEEKSKEILQSFLNKSSSSALYIKLKSVGSQKTMSVCNTSLTPTDHGMHALQLAVLVRELLNQSEGTANPHLLCGTLNLEENQPGLQVLKDGYLNDESISCLQVCKNVPIQIPEKNALVDLLWTCFQHSSSGFKSSYNVLSKENAPLNNKNSVWHSSDSLRVMGVLDLEVEGNKETCDAIPLYVQFDFN</sequence>
<dbReference type="EMBL" id="JH431584">
    <property type="status" value="NOT_ANNOTATED_CDS"/>
    <property type="molecule type" value="Genomic_DNA"/>
</dbReference>
<feature type="compositionally biased region" description="Basic and acidic residues" evidence="1">
    <location>
        <begin position="539"/>
        <end position="572"/>
    </location>
</feature>
<evidence type="ECO:0000313" key="3">
    <source>
        <dbReference type="EnsemblMetazoa" id="SMAR005195-PA"/>
    </source>
</evidence>
<feature type="compositionally biased region" description="Basic and acidic residues" evidence="1">
    <location>
        <begin position="580"/>
        <end position="599"/>
    </location>
</feature>
<dbReference type="SUPFAM" id="SSF56219">
    <property type="entry name" value="DNase I-like"/>
    <property type="match status" value="1"/>
</dbReference>
<reference evidence="3" key="2">
    <citation type="submission" date="2015-02" db="UniProtKB">
        <authorList>
            <consortium name="EnsemblMetazoa"/>
        </authorList>
    </citation>
    <scope>IDENTIFICATION</scope>
</reference>
<dbReference type="Proteomes" id="UP000014500">
    <property type="component" value="Unassembled WGS sequence"/>
</dbReference>
<protein>
    <submittedName>
        <fullName evidence="3">Uncharacterized protein</fullName>
    </submittedName>
</protein>
<proteinExistence type="predicted"/>